<organism evidence="2 3">
    <name type="scientific">Flavivirga eckloniae</name>
    <dbReference type="NCBI Taxonomy" id="1803846"/>
    <lineage>
        <taxon>Bacteria</taxon>
        <taxon>Pseudomonadati</taxon>
        <taxon>Bacteroidota</taxon>
        <taxon>Flavobacteriia</taxon>
        <taxon>Flavobacteriales</taxon>
        <taxon>Flavobacteriaceae</taxon>
        <taxon>Flavivirga</taxon>
    </lineage>
</organism>
<feature type="domain" description="BioF2-like acetyltransferase" evidence="1">
    <location>
        <begin position="105"/>
        <end position="250"/>
    </location>
</feature>
<dbReference type="InterPro" id="IPR016181">
    <property type="entry name" value="Acyl_CoA_acyltransferase"/>
</dbReference>
<gene>
    <name evidence="2" type="ORF">C1H87_00375</name>
</gene>
<accession>A0A2K9PJP4</accession>
<dbReference type="SUPFAM" id="SSF55729">
    <property type="entry name" value="Acyl-CoA N-acyltransferases (Nat)"/>
    <property type="match status" value="1"/>
</dbReference>
<keyword evidence="3" id="KW-1185">Reference proteome</keyword>
<proteinExistence type="predicted"/>
<sequence>MSKKHAHVSFLLDLFFKNKAFPPFWKKITNSFTNNVVHKTDSNLDVEHKTYSISDVPNYFSIDFKNTTKHLKQLSTPLYAGYLINLELFEDLEDYLNNKLGRPRKSQLKRYRKRLDLCIAPEYKIFHGDIAKKEYDSLFDNLFEMTEQRFAQKEELNFELPFLELYHQMMYPLILKKEACIFAIYHKNKPISITLNFIDEDTVFHWNSCYDINYQMFNLGHINMVNHLEWAFQNGYKIFDMGRGDFLHKRKYINEEYMYNEHVIYNSKSLTASIVAHIKILKLKLRFKLIQFLKKTKLHLWYGKYAKYKYRLAKTKNKTPINIKFNIENTISEIPKLTSLNTINLSKDDYYFLIKPLNYFLHKSQELADNVVVYNDSNNKKTFYFKGLKKTQKITIEN</sequence>
<evidence type="ECO:0000313" key="2">
    <source>
        <dbReference type="EMBL" id="AUP77252.1"/>
    </source>
</evidence>
<dbReference type="Proteomes" id="UP000235826">
    <property type="component" value="Chromosome"/>
</dbReference>
<name>A0A2K9PJP4_9FLAO</name>
<dbReference type="EMBL" id="CP025791">
    <property type="protein sequence ID" value="AUP77252.1"/>
    <property type="molecule type" value="Genomic_DNA"/>
</dbReference>
<dbReference type="RefSeq" id="WP_102753912.1">
    <property type="nucleotide sequence ID" value="NZ_CP025791.1"/>
</dbReference>
<dbReference type="InterPro" id="IPR038740">
    <property type="entry name" value="BioF2-like_GNAT_dom"/>
</dbReference>
<dbReference type="Pfam" id="PF13480">
    <property type="entry name" value="Acetyltransf_6"/>
    <property type="match status" value="1"/>
</dbReference>
<dbReference type="AlphaFoldDB" id="A0A2K9PJP4"/>
<evidence type="ECO:0000313" key="3">
    <source>
        <dbReference type="Proteomes" id="UP000235826"/>
    </source>
</evidence>
<protein>
    <recommendedName>
        <fullName evidence="1">BioF2-like acetyltransferase domain-containing protein</fullName>
    </recommendedName>
</protein>
<evidence type="ECO:0000259" key="1">
    <source>
        <dbReference type="Pfam" id="PF13480"/>
    </source>
</evidence>
<dbReference type="KEGG" id="fek:C1H87_00375"/>
<dbReference type="OrthoDB" id="1426896at2"/>
<dbReference type="Gene3D" id="3.40.630.30">
    <property type="match status" value="1"/>
</dbReference>
<reference evidence="2 3" key="1">
    <citation type="submission" date="2018-01" db="EMBL/GenBank/DDBJ databases">
        <title>Complete genome sequence of Flavivirga eckloniae ECD14 isolated from seaweed Ecklonia cava.</title>
        <authorList>
            <person name="Lee J.H."/>
            <person name="Baik K.S."/>
            <person name="Seong C.N."/>
        </authorList>
    </citation>
    <scope>NUCLEOTIDE SEQUENCE [LARGE SCALE GENOMIC DNA]</scope>
    <source>
        <strain evidence="2 3">ECD14</strain>
    </source>
</reference>